<comment type="caution">
    <text evidence="1">The sequence shown here is derived from an EMBL/GenBank/DDBJ whole genome shotgun (WGS) entry which is preliminary data.</text>
</comment>
<evidence type="ECO:0008006" key="3">
    <source>
        <dbReference type="Google" id="ProtNLM"/>
    </source>
</evidence>
<reference evidence="2" key="1">
    <citation type="submission" date="2016-04" db="EMBL/GenBank/DDBJ databases">
        <title>Cephalotus genome sequencing.</title>
        <authorList>
            <person name="Fukushima K."/>
            <person name="Hasebe M."/>
            <person name="Fang X."/>
        </authorList>
    </citation>
    <scope>NUCLEOTIDE SEQUENCE [LARGE SCALE GENOMIC DNA]</scope>
    <source>
        <strain evidence="2">cv. St1</strain>
    </source>
</reference>
<dbReference type="Proteomes" id="UP000187406">
    <property type="component" value="Unassembled WGS sequence"/>
</dbReference>
<dbReference type="OrthoDB" id="1750221at2759"/>
<dbReference type="InterPro" id="IPR036691">
    <property type="entry name" value="Endo/exonu/phosph_ase_sf"/>
</dbReference>
<keyword evidence="2" id="KW-1185">Reference proteome</keyword>
<dbReference type="InParanoid" id="A0A1Q3BK44"/>
<dbReference type="STRING" id="3775.A0A1Q3BK44"/>
<evidence type="ECO:0000313" key="1">
    <source>
        <dbReference type="EMBL" id="GAV68371.1"/>
    </source>
</evidence>
<dbReference type="PANTHER" id="PTHR35218:SF9">
    <property type="entry name" value="ENDONUCLEASE_EXONUCLEASE_PHOSPHATASE DOMAIN-CONTAINING PROTEIN"/>
    <property type="match status" value="1"/>
</dbReference>
<proteinExistence type="predicted"/>
<name>A0A1Q3BK44_CEPFO</name>
<protein>
    <recommendedName>
        <fullName evidence="3">Exo_endo_phos domain-containing protein</fullName>
    </recommendedName>
</protein>
<dbReference type="PANTHER" id="PTHR35218">
    <property type="entry name" value="RNASE H DOMAIN-CONTAINING PROTEIN"/>
    <property type="match status" value="1"/>
</dbReference>
<evidence type="ECO:0000313" key="2">
    <source>
        <dbReference type="Proteomes" id="UP000187406"/>
    </source>
</evidence>
<feature type="non-terminal residue" evidence="1">
    <location>
        <position position="1"/>
    </location>
</feature>
<gene>
    <name evidence="1" type="ORF">CFOL_v3_11874</name>
</gene>
<accession>A0A1Q3BK44</accession>
<organism evidence="1 2">
    <name type="scientific">Cephalotus follicularis</name>
    <name type="common">Albany pitcher plant</name>
    <dbReference type="NCBI Taxonomy" id="3775"/>
    <lineage>
        <taxon>Eukaryota</taxon>
        <taxon>Viridiplantae</taxon>
        <taxon>Streptophyta</taxon>
        <taxon>Embryophyta</taxon>
        <taxon>Tracheophyta</taxon>
        <taxon>Spermatophyta</taxon>
        <taxon>Magnoliopsida</taxon>
        <taxon>eudicotyledons</taxon>
        <taxon>Gunneridae</taxon>
        <taxon>Pentapetalae</taxon>
        <taxon>rosids</taxon>
        <taxon>fabids</taxon>
        <taxon>Oxalidales</taxon>
        <taxon>Cephalotaceae</taxon>
        <taxon>Cephalotus</taxon>
    </lineage>
</organism>
<dbReference type="Gene3D" id="3.60.10.10">
    <property type="entry name" value="Endonuclease/exonuclease/phosphatase"/>
    <property type="match status" value="1"/>
</dbReference>
<dbReference type="EMBL" id="BDDD01000629">
    <property type="protein sequence ID" value="GAV68371.1"/>
    <property type="molecule type" value="Genomic_DNA"/>
</dbReference>
<sequence>LLCWNSHGHSNPQAVQGLIKLIKSEGPKCVFLSEILIVDRYMQRVKVRLGFQNCMLVDPVGIGGRLALLWEEELDLSIQSYSKSHIEAIMKLRNGQEIWIFRFYGHPIAHQCHHIGSLMKELSHRHDIPWLCGRYFNEILCLRKMEGGNVRFERQMQDFL</sequence>
<dbReference type="AlphaFoldDB" id="A0A1Q3BK44"/>
<dbReference type="SUPFAM" id="SSF56219">
    <property type="entry name" value="DNase I-like"/>
    <property type="match status" value="1"/>
</dbReference>